<reference evidence="1 2" key="1">
    <citation type="submission" date="2020-07" db="EMBL/GenBank/DDBJ databases">
        <authorList>
            <person name="Criscuolo A."/>
        </authorList>
    </citation>
    <scope>NUCLEOTIDE SEQUENCE [LARGE SCALE GENOMIC DNA]</scope>
    <source>
        <strain evidence="2">CIP 111030</strain>
    </source>
</reference>
<dbReference type="AlphaFoldDB" id="A0A6V7R092"/>
<name>A0A6V7R092_9BACL</name>
<organism evidence="1 2">
    <name type="scientific">Phocicoccus schoeneichii</name>
    <dbReference type="NCBI Taxonomy" id="1812261"/>
    <lineage>
        <taxon>Bacteria</taxon>
        <taxon>Bacillati</taxon>
        <taxon>Bacillota</taxon>
        <taxon>Bacilli</taxon>
        <taxon>Bacillales</taxon>
        <taxon>Salinicoccaceae</taxon>
        <taxon>Phocicoccus</taxon>
    </lineage>
</organism>
<dbReference type="RefSeq" id="WP_186084560.1">
    <property type="nucleotide sequence ID" value="NZ_BMDB01000003.1"/>
</dbReference>
<proteinExistence type="predicted"/>
<comment type="caution">
    <text evidence="1">The sequence shown here is derived from an EMBL/GenBank/DDBJ whole genome shotgun (WGS) entry which is preliminary data.</text>
</comment>
<protein>
    <submittedName>
        <fullName evidence="1">Uncharacterized protein</fullName>
    </submittedName>
</protein>
<gene>
    <name evidence="1" type="ORF">JEOSCH030_00008</name>
</gene>
<sequence length="45" mass="5558">MNELDNMIRRFSNENRVRRIPIPTFIVSSRTGIHLYYVLEEYIDW</sequence>
<dbReference type="Proteomes" id="UP000521032">
    <property type="component" value="Unassembled WGS sequence"/>
</dbReference>
<dbReference type="EMBL" id="CAJEWE010000003">
    <property type="protein sequence ID" value="CAD2070488.1"/>
    <property type="molecule type" value="Genomic_DNA"/>
</dbReference>
<evidence type="ECO:0000313" key="1">
    <source>
        <dbReference type="EMBL" id="CAD2070488.1"/>
    </source>
</evidence>
<keyword evidence="2" id="KW-1185">Reference proteome</keyword>
<evidence type="ECO:0000313" key="2">
    <source>
        <dbReference type="Proteomes" id="UP000521032"/>
    </source>
</evidence>
<accession>A0A6V7R092</accession>